<protein>
    <recommendedName>
        <fullName evidence="5">DNL-type domain-containing protein</fullName>
    </recommendedName>
</protein>
<dbReference type="InParanoid" id="E4XYV7"/>
<dbReference type="InterPro" id="IPR007853">
    <property type="entry name" value="Znf_DNL-typ"/>
</dbReference>
<reference evidence="6" key="1">
    <citation type="journal article" date="2010" name="Science">
        <title>Plasticity of animal genome architecture unmasked by rapid evolution of a pelagic tunicate.</title>
        <authorList>
            <person name="Denoeud F."/>
            <person name="Henriet S."/>
            <person name="Mungpakdee S."/>
            <person name="Aury J.M."/>
            <person name="Da Silva C."/>
            <person name="Brinkmann H."/>
            <person name="Mikhaleva J."/>
            <person name="Olsen L.C."/>
            <person name="Jubin C."/>
            <person name="Canestro C."/>
            <person name="Bouquet J.M."/>
            <person name="Danks G."/>
            <person name="Poulain J."/>
            <person name="Campsteijn C."/>
            <person name="Adamski M."/>
            <person name="Cross I."/>
            <person name="Yadetie F."/>
            <person name="Muffato M."/>
            <person name="Louis A."/>
            <person name="Butcher S."/>
            <person name="Tsagkogeorga G."/>
            <person name="Konrad A."/>
            <person name="Singh S."/>
            <person name="Jensen M.F."/>
            <person name="Cong E.H."/>
            <person name="Eikeseth-Otteraa H."/>
            <person name="Noel B."/>
            <person name="Anthouard V."/>
            <person name="Porcel B.M."/>
            <person name="Kachouri-Lafond R."/>
            <person name="Nishino A."/>
            <person name="Ugolini M."/>
            <person name="Chourrout P."/>
            <person name="Nishida H."/>
            <person name="Aasland R."/>
            <person name="Huzurbazar S."/>
            <person name="Westhof E."/>
            <person name="Delsuc F."/>
            <person name="Lehrach H."/>
            <person name="Reinhardt R."/>
            <person name="Weissenbach J."/>
            <person name="Roy S.W."/>
            <person name="Artiguenave F."/>
            <person name="Postlethwait J.H."/>
            <person name="Manak J.R."/>
            <person name="Thompson E.M."/>
            <person name="Jaillon O."/>
            <person name="Du Pasquier L."/>
            <person name="Boudinot P."/>
            <person name="Liberles D.A."/>
            <person name="Volff J.N."/>
            <person name="Philippe H."/>
            <person name="Lenhard B."/>
            <person name="Roest Crollius H."/>
            <person name="Wincker P."/>
            <person name="Chourrout D."/>
        </authorList>
    </citation>
    <scope>NUCLEOTIDE SEQUENCE [LARGE SCALE GENOMIC DNA]</scope>
</reference>
<dbReference type="GO" id="GO:0051087">
    <property type="term" value="F:protein-folding chaperone binding"/>
    <property type="evidence" value="ECO:0007669"/>
    <property type="project" value="TreeGrafter"/>
</dbReference>
<dbReference type="GO" id="GO:0006457">
    <property type="term" value="P:protein folding"/>
    <property type="evidence" value="ECO:0007669"/>
    <property type="project" value="TreeGrafter"/>
</dbReference>
<dbReference type="Pfam" id="PF05180">
    <property type="entry name" value="zf-DNL"/>
    <property type="match status" value="1"/>
</dbReference>
<dbReference type="EMBL" id="FN653356">
    <property type="protein sequence ID" value="CBY14819.1"/>
    <property type="molecule type" value="Genomic_DNA"/>
</dbReference>
<organism evidence="6">
    <name type="scientific">Oikopleura dioica</name>
    <name type="common">Tunicate</name>
    <dbReference type="NCBI Taxonomy" id="34765"/>
    <lineage>
        <taxon>Eukaryota</taxon>
        <taxon>Metazoa</taxon>
        <taxon>Chordata</taxon>
        <taxon>Tunicata</taxon>
        <taxon>Appendicularia</taxon>
        <taxon>Copelata</taxon>
        <taxon>Oikopleuridae</taxon>
        <taxon>Oikopleura</taxon>
    </lineage>
</organism>
<dbReference type="GO" id="GO:0050821">
    <property type="term" value="P:protein stabilization"/>
    <property type="evidence" value="ECO:0007669"/>
    <property type="project" value="TreeGrafter"/>
</dbReference>
<dbReference type="GO" id="GO:0005739">
    <property type="term" value="C:mitochondrion"/>
    <property type="evidence" value="ECO:0007669"/>
    <property type="project" value="TreeGrafter"/>
</dbReference>
<evidence type="ECO:0000313" key="6">
    <source>
        <dbReference type="EMBL" id="CBY14819.1"/>
    </source>
</evidence>
<gene>
    <name evidence="6" type="ORF">GSOID_T00009902001</name>
</gene>
<dbReference type="PANTHER" id="PTHR20922">
    <property type="entry name" value="DNL-TYPE ZINC FINGER PROTEIN"/>
    <property type="match status" value="1"/>
</dbReference>
<evidence type="ECO:0000259" key="5">
    <source>
        <dbReference type="PROSITE" id="PS51501"/>
    </source>
</evidence>
<proteinExistence type="predicted"/>
<evidence type="ECO:0000313" key="7">
    <source>
        <dbReference type="Proteomes" id="UP000001307"/>
    </source>
</evidence>
<dbReference type="OrthoDB" id="512667at2759"/>
<dbReference type="AlphaFoldDB" id="E4XYV7"/>
<name>E4XYV7_OIKDI</name>
<dbReference type="GO" id="GO:0030150">
    <property type="term" value="P:protein import into mitochondrial matrix"/>
    <property type="evidence" value="ECO:0007669"/>
    <property type="project" value="TreeGrafter"/>
</dbReference>
<evidence type="ECO:0000256" key="2">
    <source>
        <dbReference type="ARBA" id="ARBA00022771"/>
    </source>
</evidence>
<keyword evidence="7" id="KW-1185">Reference proteome</keyword>
<feature type="domain" description="DNL-type" evidence="5">
    <location>
        <begin position="41"/>
        <end position="143"/>
    </location>
</feature>
<dbReference type="PROSITE" id="PS51501">
    <property type="entry name" value="ZF_DNL"/>
    <property type="match status" value="1"/>
</dbReference>
<sequence length="143" mass="16530">MHRTGGILSTSLWRVARRNNLGILATDWNQRKQFWRHASVKIEPRYNLVFTCTANIEENGEIRECCHRSNHEISKKSYHETVVIVRCPECNNNHIIADNLGWFSDLEGATNIEEILKMKGEEVVKLQIGDEIISTEDVKKLII</sequence>
<keyword evidence="3" id="KW-0862">Zinc</keyword>
<dbReference type="GO" id="GO:0008270">
    <property type="term" value="F:zinc ion binding"/>
    <property type="evidence" value="ECO:0007669"/>
    <property type="project" value="UniProtKB-KW"/>
</dbReference>
<evidence type="ECO:0000256" key="4">
    <source>
        <dbReference type="PROSITE-ProRule" id="PRU00834"/>
    </source>
</evidence>
<accession>E4XYV7</accession>
<dbReference type="PANTHER" id="PTHR20922:SF13">
    <property type="entry name" value="DNL-TYPE ZINC FINGER PROTEIN"/>
    <property type="match status" value="1"/>
</dbReference>
<dbReference type="InterPro" id="IPR024158">
    <property type="entry name" value="Mt_import_TIM15"/>
</dbReference>
<evidence type="ECO:0000256" key="3">
    <source>
        <dbReference type="ARBA" id="ARBA00022833"/>
    </source>
</evidence>
<keyword evidence="1" id="KW-0479">Metal-binding</keyword>
<evidence type="ECO:0000256" key="1">
    <source>
        <dbReference type="ARBA" id="ARBA00022723"/>
    </source>
</evidence>
<keyword evidence="2 4" id="KW-0863">Zinc-finger</keyword>
<dbReference type="Proteomes" id="UP000001307">
    <property type="component" value="Unassembled WGS sequence"/>
</dbReference>